<dbReference type="AlphaFoldDB" id="A0A9W8B2M1"/>
<reference evidence="2" key="1">
    <citation type="submission" date="2022-07" db="EMBL/GenBank/DDBJ databases">
        <title>Phylogenomic reconstructions and comparative analyses of Kickxellomycotina fungi.</title>
        <authorList>
            <person name="Reynolds N.K."/>
            <person name="Stajich J.E."/>
            <person name="Barry K."/>
            <person name="Grigoriev I.V."/>
            <person name="Crous P."/>
            <person name="Smith M.E."/>
        </authorList>
    </citation>
    <scope>NUCLEOTIDE SEQUENCE</scope>
    <source>
        <strain evidence="2">RSA 567</strain>
    </source>
</reference>
<comment type="caution">
    <text evidence="2">The sequence shown here is derived from an EMBL/GenBank/DDBJ whole genome shotgun (WGS) entry which is preliminary data.</text>
</comment>
<dbReference type="EMBL" id="JANBQB010000274">
    <property type="protein sequence ID" value="KAJ1978480.1"/>
    <property type="molecule type" value="Genomic_DNA"/>
</dbReference>
<evidence type="ECO:0000313" key="3">
    <source>
        <dbReference type="Proteomes" id="UP001151582"/>
    </source>
</evidence>
<name>A0A9W8B2M1_9FUNG</name>
<gene>
    <name evidence="2" type="ORF">H4R34_003190</name>
</gene>
<evidence type="ECO:0000256" key="1">
    <source>
        <dbReference type="SAM" id="MobiDB-lite"/>
    </source>
</evidence>
<sequence length="208" mass="22858">MPTVNQRPSRMPSPELVDVGGLEYRPAKRFRRTKSVTFSEQCTVFESNSAQPTTVPKRVPLRPAEPSTSPAVIPRPTRAKAPACVPVVRQNYASTTALSTLSIPWMAAQYRPTSTTRCKAASSSQDLAEWESLLFLAMDQHRLGARPASPAVQVFRVSNQACRLAHSASQSNLHSRRSLDGHLARRCVPILKKAHSDPTLVHAVRVSL</sequence>
<accession>A0A9W8B2M1</accession>
<evidence type="ECO:0000313" key="2">
    <source>
        <dbReference type="EMBL" id="KAJ1978480.1"/>
    </source>
</evidence>
<proteinExistence type="predicted"/>
<feature type="region of interest" description="Disordered" evidence="1">
    <location>
        <begin position="49"/>
        <end position="77"/>
    </location>
</feature>
<dbReference type="OrthoDB" id="10322063at2759"/>
<protein>
    <submittedName>
        <fullName evidence="2">Uncharacterized protein</fullName>
    </submittedName>
</protein>
<keyword evidence="3" id="KW-1185">Reference proteome</keyword>
<organism evidence="2 3">
    <name type="scientific">Dimargaris verticillata</name>
    <dbReference type="NCBI Taxonomy" id="2761393"/>
    <lineage>
        <taxon>Eukaryota</taxon>
        <taxon>Fungi</taxon>
        <taxon>Fungi incertae sedis</taxon>
        <taxon>Zoopagomycota</taxon>
        <taxon>Kickxellomycotina</taxon>
        <taxon>Dimargaritomycetes</taxon>
        <taxon>Dimargaritales</taxon>
        <taxon>Dimargaritaceae</taxon>
        <taxon>Dimargaris</taxon>
    </lineage>
</organism>
<dbReference type="Proteomes" id="UP001151582">
    <property type="component" value="Unassembled WGS sequence"/>
</dbReference>